<dbReference type="GO" id="GO:0005576">
    <property type="term" value="C:extracellular region"/>
    <property type="evidence" value="ECO:0007669"/>
    <property type="project" value="InterPro"/>
</dbReference>
<evidence type="ECO:0000256" key="9">
    <source>
        <dbReference type="PIRSR" id="PIRSR001134-2"/>
    </source>
</evidence>
<feature type="disulfide bond" evidence="9">
    <location>
        <begin position="259"/>
        <end position="286"/>
    </location>
</feature>
<dbReference type="InterPro" id="IPR043504">
    <property type="entry name" value="Peptidase_S1_PA_chymotrypsin"/>
</dbReference>
<protein>
    <submittedName>
        <fullName evidence="13">Streptogrisin</fullName>
    </submittedName>
</protein>
<reference evidence="13 14" key="1">
    <citation type="submission" date="2017-06" db="EMBL/GenBank/DDBJ databases">
        <title>Streptomyces albireticuli Genome sequencing and assembly.</title>
        <authorList>
            <person name="Wang Y."/>
            <person name="Du B."/>
            <person name="Ding Y."/>
            <person name="Liu H."/>
            <person name="Hou Q."/>
            <person name="Liu K."/>
            <person name="Yao L."/>
            <person name="Wang C."/>
        </authorList>
    </citation>
    <scope>NUCLEOTIDE SEQUENCE [LARGE SCALE GENOMIC DNA]</scope>
    <source>
        <strain evidence="13 14">MDJK11</strain>
    </source>
</reference>
<evidence type="ECO:0000256" key="4">
    <source>
        <dbReference type="ARBA" id="ARBA00022801"/>
    </source>
</evidence>
<dbReference type="SUPFAM" id="SSF50494">
    <property type="entry name" value="Trypsin-like serine proteases"/>
    <property type="match status" value="1"/>
</dbReference>
<dbReference type="PRINTS" id="PR00861">
    <property type="entry name" value="ALYTICPTASE"/>
</dbReference>
<dbReference type="InterPro" id="IPR004236">
    <property type="entry name" value="Pept_S1_alpha_lytic"/>
</dbReference>
<evidence type="ECO:0000256" key="5">
    <source>
        <dbReference type="ARBA" id="ARBA00022825"/>
    </source>
</evidence>
<dbReference type="KEGG" id="salj:SMD11_3303"/>
<feature type="domain" description="Peptidase S1" evidence="11">
    <location>
        <begin position="141"/>
        <end position="300"/>
    </location>
</feature>
<feature type="active site" description="Charge relay system" evidence="8">
    <location>
        <position position="265"/>
    </location>
</feature>
<dbReference type="GO" id="GO:0004252">
    <property type="term" value="F:serine-type endopeptidase activity"/>
    <property type="evidence" value="ECO:0007669"/>
    <property type="project" value="InterPro"/>
</dbReference>
<evidence type="ECO:0000259" key="11">
    <source>
        <dbReference type="Pfam" id="PF00089"/>
    </source>
</evidence>
<dbReference type="GO" id="GO:0006508">
    <property type="term" value="P:proteolysis"/>
    <property type="evidence" value="ECO:0007669"/>
    <property type="project" value="UniProtKB-KW"/>
</dbReference>
<evidence type="ECO:0000256" key="1">
    <source>
        <dbReference type="ARBA" id="ARBA00007664"/>
    </source>
</evidence>
<dbReference type="AlphaFoldDB" id="A0A1Z2L3S4"/>
<name>A0A1Z2L3S4_9ACTN</name>
<dbReference type="InterPro" id="IPR006311">
    <property type="entry name" value="TAT_signal"/>
</dbReference>
<feature type="chain" id="PRO_5038654949" evidence="10">
    <location>
        <begin position="27"/>
        <end position="309"/>
    </location>
</feature>
<dbReference type="Proteomes" id="UP000195755">
    <property type="component" value="Chromosome"/>
</dbReference>
<evidence type="ECO:0000256" key="7">
    <source>
        <dbReference type="ARBA" id="ARBA00023157"/>
    </source>
</evidence>
<gene>
    <name evidence="13" type="ORF">SMD11_3303</name>
</gene>
<keyword evidence="7 9" id="KW-1015">Disulfide bond</keyword>
<keyword evidence="4" id="KW-0378">Hydrolase</keyword>
<keyword evidence="3 10" id="KW-0732">Signal</keyword>
<evidence type="ECO:0000256" key="3">
    <source>
        <dbReference type="ARBA" id="ARBA00022729"/>
    </source>
</evidence>
<proteinExistence type="inferred from homology"/>
<evidence type="ECO:0000256" key="6">
    <source>
        <dbReference type="ARBA" id="ARBA00023145"/>
    </source>
</evidence>
<sequence length="309" mass="31446">MQRSAPLRRRLAACAAAALAALTAVALGPDSAGAVRPGDPRADATMLTLNSSDLIPGTAWGADPATGRVNVIADPTVTGAKLDKLNEVLKPLGQAVELKRTTTELRAFLAGGDAIYGSERAGFHGKCSLGFNVKRPDNSAAFLTAGHCGNPIKSWSTTDGGPEIGRVPTGGSHFPGDDYAIVDYTDTAIDHPSQVNLYNGSAQPITGAHDAVMGENVRRSGATTSPRLGGVSSGQVTGLNWTVTYPEGRVSGLTKTNVCAEPGDSGGPFFSGTDAVGLTSGGDGNCTEGGTTFFQPVKEALSAFGVTIG</sequence>
<keyword evidence="2" id="KW-0645">Protease</keyword>
<accession>A0A1Z2L3S4</accession>
<dbReference type="Pfam" id="PF00089">
    <property type="entry name" value="Trypsin"/>
    <property type="match status" value="1"/>
</dbReference>
<evidence type="ECO:0000256" key="10">
    <source>
        <dbReference type="SAM" id="SignalP"/>
    </source>
</evidence>
<evidence type="ECO:0000313" key="14">
    <source>
        <dbReference type="Proteomes" id="UP000195755"/>
    </source>
</evidence>
<keyword evidence="5" id="KW-0720">Serine protease</keyword>
<feature type="active site" description="Charge relay system" evidence="8">
    <location>
        <position position="147"/>
    </location>
</feature>
<dbReference type="CDD" id="cd21112">
    <property type="entry name" value="alphaLP-like"/>
    <property type="match status" value="1"/>
</dbReference>
<dbReference type="RefSeq" id="WP_234366061.1">
    <property type="nucleotide sequence ID" value="NZ_CP021744.1"/>
</dbReference>
<feature type="disulfide bond" evidence="9">
    <location>
        <begin position="127"/>
        <end position="148"/>
    </location>
</feature>
<dbReference type="Pfam" id="PF02983">
    <property type="entry name" value="Pro_Al_protease"/>
    <property type="match status" value="1"/>
</dbReference>
<evidence type="ECO:0000256" key="2">
    <source>
        <dbReference type="ARBA" id="ARBA00022670"/>
    </source>
</evidence>
<keyword evidence="6" id="KW-0865">Zymogen</keyword>
<feature type="signal peptide" evidence="10">
    <location>
        <begin position="1"/>
        <end position="26"/>
    </location>
</feature>
<evidence type="ECO:0000256" key="8">
    <source>
        <dbReference type="PIRSR" id="PIRSR001134-1"/>
    </source>
</evidence>
<feature type="domain" description="Peptidase S1A alpha-lytic prodomain" evidence="12">
    <location>
        <begin position="55"/>
        <end position="88"/>
    </location>
</feature>
<dbReference type="Gene3D" id="2.40.10.10">
    <property type="entry name" value="Trypsin-like serine proteases"/>
    <property type="match status" value="2"/>
</dbReference>
<evidence type="ECO:0000313" key="13">
    <source>
        <dbReference type="EMBL" id="ARZ68940.1"/>
    </source>
</evidence>
<dbReference type="PIRSF" id="PIRSF001134">
    <property type="entry name" value="Streptogrisin"/>
    <property type="match status" value="1"/>
</dbReference>
<dbReference type="EMBL" id="CP021744">
    <property type="protein sequence ID" value="ARZ68940.1"/>
    <property type="molecule type" value="Genomic_DNA"/>
</dbReference>
<dbReference type="InterPro" id="IPR001316">
    <property type="entry name" value="Pept_S1A_streptogrisin"/>
</dbReference>
<organism evidence="13 14">
    <name type="scientific">Streptomyces albireticuli</name>
    <dbReference type="NCBI Taxonomy" id="1940"/>
    <lineage>
        <taxon>Bacteria</taxon>
        <taxon>Bacillati</taxon>
        <taxon>Actinomycetota</taxon>
        <taxon>Actinomycetes</taxon>
        <taxon>Kitasatosporales</taxon>
        <taxon>Streptomycetaceae</taxon>
        <taxon>Streptomyces</taxon>
    </lineage>
</organism>
<comment type="similarity">
    <text evidence="1">Belongs to the peptidase S1 family.</text>
</comment>
<dbReference type="InterPro" id="IPR001254">
    <property type="entry name" value="Trypsin_dom"/>
</dbReference>
<dbReference type="PROSITE" id="PS51318">
    <property type="entry name" value="TAT"/>
    <property type="match status" value="1"/>
</dbReference>
<dbReference type="InterPro" id="IPR009003">
    <property type="entry name" value="Peptidase_S1_PA"/>
</dbReference>
<feature type="active site" description="Charge relay system" evidence="8">
    <location>
        <position position="178"/>
    </location>
</feature>
<evidence type="ECO:0000259" key="12">
    <source>
        <dbReference type="Pfam" id="PF02983"/>
    </source>
</evidence>